<dbReference type="PANTHER" id="PTHR42920:SF5">
    <property type="entry name" value="EAMA DOMAIN-CONTAINING PROTEIN"/>
    <property type="match status" value="1"/>
</dbReference>
<dbReference type="Proteomes" id="UP001560267">
    <property type="component" value="Unassembled WGS sequence"/>
</dbReference>
<dbReference type="EMBL" id="JBFSHR010000054">
    <property type="protein sequence ID" value="MEX6430449.1"/>
    <property type="molecule type" value="Genomic_DNA"/>
</dbReference>
<dbReference type="SUPFAM" id="SSF103481">
    <property type="entry name" value="Multidrug resistance efflux transporter EmrE"/>
    <property type="match status" value="2"/>
</dbReference>
<evidence type="ECO:0000313" key="9">
    <source>
        <dbReference type="EMBL" id="MEX6430449.1"/>
    </source>
</evidence>
<feature type="transmembrane region" description="Helical" evidence="7">
    <location>
        <begin position="92"/>
        <end position="116"/>
    </location>
</feature>
<comment type="similarity">
    <text evidence="2">Belongs to the EamA transporter family.</text>
</comment>
<keyword evidence="4 7" id="KW-0812">Transmembrane</keyword>
<feature type="transmembrane region" description="Helical" evidence="7">
    <location>
        <begin position="212"/>
        <end position="233"/>
    </location>
</feature>
<keyword evidence="5 7" id="KW-1133">Transmembrane helix</keyword>
<feature type="domain" description="EamA" evidence="8">
    <location>
        <begin position="148"/>
        <end position="285"/>
    </location>
</feature>
<feature type="domain" description="EamA" evidence="8">
    <location>
        <begin position="10"/>
        <end position="138"/>
    </location>
</feature>
<dbReference type="InterPro" id="IPR051258">
    <property type="entry name" value="Diverse_Substrate_Transporter"/>
</dbReference>
<evidence type="ECO:0000256" key="6">
    <source>
        <dbReference type="ARBA" id="ARBA00023136"/>
    </source>
</evidence>
<evidence type="ECO:0000256" key="3">
    <source>
        <dbReference type="ARBA" id="ARBA00022475"/>
    </source>
</evidence>
<dbReference type="Pfam" id="PF00892">
    <property type="entry name" value="EamA"/>
    <property type="match status" value="2"/>
</dbReference>
<evidence type="ECO:0000256" key="1">
    <source>
        <dbReference type="ARBA" id="ARBA00004651"/>
    </source>
</evidence>
<dbReference type="InterPro" id="IPR000620">
    <property type="entry name" value="EamA_dom"/>
</dbReference>
<comment type="subcellular location">
    <subcellularLocation>
        <location evidence="1">Cell membrane</location>
        <topology evidence="1">Multi-pass membrane protein</topology>
    </subcellularLocation>
</comment>
<feature type="transmembrane region" description="Helical" evidence="7">
    <location>
        <begin position="145"/>
        <end position="167"/>
    </location>
</feature>
<accession>A0ABV3Y5L5</accession>
<feature type="transmembrane region" description="Helical" evidence="7">
    <location>
        <begin position="34"/>
        <end position="55"/>
    </location>
</feature>
<dbReference type="InterPro" id="IPR037185">
    <property type="entry name" value="EmrE-like"/>
</dbReference>
<dbReference type="PANTHER" id="PTHR42920">
    <property type="entry name" value="OS03G0707200 PROTEIN-RELATED"/>
    <property type="match status" value="1"/>
</dbReference>
<protein>
    <submittedName>
        <fullName evidence="9">DMT family transporter</fullName>
    </submittedName>
</protein>
<dbReference type="RefSeq" id="WP_298405308.1">
    <property type="nucleotide sequence ID" value="NZ_JBFSHR010000054.1"/>
</dbReference>
<organism evidence="9 10">
    <name type="scientific">Ferrimicrobium acidiphilum</name>
    <dbReference type="NCBI Taxonomy" id="121039"/>
    <lineage>
        <taxon>Bacteria</taxon>
        <taxon>Bacillati</taxon>
        <taxon>Actinomycetota</taxon>
        <taxon>Acidimicrobiia</taxon>
        <taxon>Acidimicrobiales</taxon>
        <taxon>Acidimicrobiaceae</taxon>
        <taxon>Ferrimicrobium</taxon>
    </lineage>
</organism>
<evidence type="ECO:0000256" key="2">
    <source>
        <dbReference type="ARBA" id="ARBA00007362"/>
    </source>
</evidence>
<evidence type="ECO:0000259" key="8">
    <source>
        <dbReference type="Pfam" id="PF00892"/>
    </source>
</evidence>
<evidence type="ECO:0000256" key="4">
    <source>
        <dbReference type="ARBA" id="ARBA00022692"/>
    </source>
</evidence>
<feature type="transmembrane region" description="Helical" evidence="7">
    <location>
        <begin position="245"/>
        <end position="262"/>
    </location>
</feature>
<keyword evidence="6 7" id="KW-0472">Membrane</keyword>
<keyword evidence="3" id="KW-1003">Cell membrane</keyword>
<feature type="transmembrane region" description="Helical" evidence="7">
    <location>
        <begin position="123"/>
        <end position="139"/>
    </location>
</feature>
<feature type="transmembrane region" description="Helical" evidence="7">
    <location>
        <begin position="174"/>
        <end position="197"/>
    </location>
</feature>
<evidence type="ECO:0000313" key="10">
    <source>
        <dbReference type="Proteomes" id="UP001560267"/>
    </source>
</evidence>
<gene>
    <name evidence="9" type="ORF">AB6A68_11495</name>
</gene>
<name>A0ABV3Y5L5_9ACTN</name>
<evidence type="ECO:0000256" key="5">
    <source>
        <dbReference type="ARBA" id="ARBA00022989"/>
    </source>
</evidence>
<keyword evidence="10" id="KW-1185">Reference proteome</keyword>
<reference evidence="9 10" key="1">
    <citation type="submission" date="2024-07" db="EMBL/GenBank/DDBJ databases">
        <title>Draft Genome Sequence of Ferrimicrobium acidiphilum Strain YE2023, Isolated from a Pulp of Bioleach Reactor.</title>
        <authorList>
            <person name="Elkina Y.A."/>
            <person name="Bulaeva A.G."/>
            <person name="Beletsky A.V."/>
            <person name="Mardanov A.V."/>
        </authorList>
    </citation>
    <scope>NUCLEOTIDE SEQUENCE [LARGE SCALE GENOMIC DNA]</scope>
    <source>
        <strain evidence="9 10">YE2023</strain>
    </source>
</reference>
<proteinExistence type="inferred from homology"/>
<sequence length="303" mass="31728">MNSRHARARLGLLAVTVLWGATFSLNQVALRSIGAVTLTFLRFTLAALFLVAVFGRRREFWRDLRRGEILGGVATGALLFGAYLTQTEGQRYVSASLAGFLTGLSVVLVPLLVLALHRRPSRLQFGAAMLALIGLYLLAGPGGSGHLLGIILVLACAFFFAVELVVAECLSAQVAVAGLTLVQMSTVALLAGIAALAPGGGGLLPLHASDEAWLTVIINGVGASALGFLAQTWSLRWLDSIEISILYSLEPVFAALVALVALHQRLSILGWVGGLVVVAAMLLVSIGSPRDNTSHSGPQESSP</sequence>
<feature type="transmembrane region" description="Helical" evidence="7">
    <location>
        <begin position="268"/>
        <end position="286"/>
    </location>
</feature>
<comment type="caution">
    <text evidence="9">The sequence shown here is derived from an EMBL/GenBank/DDBJ whole genome shotgun (WGS) entry which is preliminary data.</text>
</comment>
<evidence type="ECO:0000256" key="7">
    <source>
        <dbReference type="SAM" id="Phobius"/>
    </source>
</evidence>
<feature type="transmembrane region" description="Helical" evidence="7">
    <location>
        <begin position="67"/>
        <end position="86"/>
    </location>
</feature>